<dbReference type="PANTHER" id="PTHR42693">
    <property type="entry name" value="ARYLSULFATASE FAMILY MEMBER"/>
    <property type="match status" value="1"/>
</dbReference>
<name>A0A517W203_9PLAN</name>
<dbReference type="GO" id="GO:0004065">
    <property type="term" value="F:arylsulfatase activity"/>
    <property type="evidence" value="ECO:0007669"/>
    <property type="project" value="UniProtKB-EC"/>
</dbReference>
<dbReference type="Proteomes" id="UP000318704">
    <property type="component" value="Chromosome"/>
</dbReference>
<keyword evidence="2 6" id="KW-0378">Hydrolase</keyword>
<dbReference type="AlphaFoldDB" id="A0A517W203"/>
<dbReference type="InterPro" id="IPR000917">
    <property type="entry name" value="Sulfatase_N"/>
</dbReference>
<dbReference type="KEGG" id="gaw:V144x_48030"/>
<dbReference type="RefSeq" id="WP_144988661.1">
    <property type="nucleotide sequence ID" value="NZ_CP037920.1"/>
</dbReference>
<dbReference type="InterPro" id="IPR017850">
    <property type="entry name" value="Alkaline_phosphatase_core_sf"/>
</dbReference>
<dbReference type="EC" id="3.1.6.1" evidence="6"/>
<comment type="similarity">
    <text evidence="1">Belongs to the sulfatase family.</text>
</comment>
<dbReference type="Pfam" id="PF00884">
    <property type="entry name" value="Sulfatase"/>
    <property type="match status" value="1"/>
</dbReference>
<evidence type="ECO:0000256" key="1">
    <source>
        <dbReference type="ARBA" id="ARBA00008779"/>
    </source>
</evidence>
<dbReference type="InterPro" id="IPR050738">
    <property type="entry name" value="Sulfatase"/>
</dbReference>
<evidence type="ECO:0000313" key="7">
    <source>
        <dbReference type="Proteomes" id="UP000318704"/>
    </source>
</evidence>
<evidence type="ECO:0000256" key="2">
    <source>
        <dbReference type="ARBA" id="ARBA00022801"/>
    </source>
</evidence>
<keyword evidence="4" id="KW-0732">Signal</keyword>
<feature type="signal peptide" evidence="4">
    <location>
        <begin position="1"/>
        <end position="20"/>
    </location>
</feature>
<reference evidence="6 7" key="1">
    <citation type="submission" date="2019-03" db="EMBL/GenBank/DDBJ databases">
        <title>Deep-cultivation of Planctomycetes and their phenomic and genomic characterization uncovers novel biology.</title>
        <authorList>
            <person name="Wiegand S."/>
            <person name="Jogler M."/>
            <person name="Boedeker C."/>
            <person name="Pinto D."/>
            <person name="Vollmers J."/>
            <person name="Rivas-Marin E."/>
            <person name="Kohn T."/>
            <person name="Peeters S.H."/>
            <person name="Heuer A."/>
            <person name="Rast P."/>
            <person name="Oberbeckmann S."/>
            <person name="Bunk B."/>
            <person name="Jeske O."/>
            <person name="Meyerdierks A."/>
            <person name="Storesund J.E."/>
            <person name="Kallscheuer N."/>
            <person name="Luecker S."/>
            <person name="Lage O.M."/>
            <person name="Pohl T."/>
            <person name="Merkel B.J."/>
            <person name="Hornburger P."/>
            <person name="Mueller R.-W."/>
            <person name="Bruemmer F."/>
            <person name="Labrenz M."/>
            <person name="Spormann A.M."/>
            <person name="Op den Camp H."/>
            <person name="Overmann J."/>
            <person name="Amann R."/>
            <person name="Jetten M.S.M."/>
            <person name="Mascher T."/>
            <person name="Medema M.H."/>
            <person name="Devos D.P."/>
            <person name="Kaster A.-K."/>
            <person name="Ovreas L."/>
            <person name="Rohde M."/>
            <person name="Galperin M.Y."/>
            <person name="Jogler C."/>
        </authorList>
    </citation>
    <scope>NUCLEOTIDE SEQUENCE [LARGE SCALE GENOMIC DNA]</scope>
    <source>
        <strain evidence="6 7">V144</strain>
    </source>
</reference>
<dbReference type="EMBL" id="CP037920">
    <property type="protein sequence ID" value="QDT99292.1"/>
    <property type="molecule type" value="Genomic_DNA"/>
</dbReference>
<organism evidence="6 7">
    <name type="scientific">Gimesia aquarii</name>
    <dbReference type="NCBI Taxonomy" id="2527964"/>
    <lineage>
        <taxon>Bacteria</taxon>
        <taxon>Pseudomonadati</taxon>
        <taxon>Planctomycetota</taxon>
        <taxon>Planctomycetia</taxon>
        <taxon>Planctomycetales</taxon>
        <taxon>Planctomycetaceae</taxon>
        <taxon>Gimesia</taxon>
    </lineage>
</organism>
<accession>A0A517W203</accession>
<dbReference type="PANTHER" id="PTHR42693:SF53">
    <property type="entry name" value="ENDO-4-O-SULFATASE"/>
    <property type="match status" value="1"/>
</dbReference>
<gene>
    <name evidence="6" type="ORF">V144x_48030</name>
</gene>
<feature type="chain" id="PRO_5021937116" evidence="4">
    <location>
        <begin position="21"/>
        <end position="477"/>
    </location>
</feature>
<dbReference type="CDD" id="cd16151">
    <property type="entry name" value="sulfatase_like"/>
    <property type="match status" value="1"/>
</dbReference>
<evidence type="ECO:0000313" key="6">
    <source>
        <dbReference type="EMBL" id="QDT99292.1"/>
    </source>
</evidence>
<feature type="region of interest" description="Disordered" evidence="3">
    <location>
        <begin position="447"/>
        <end position="477"/>
    </location>
</feature>
<evidence type="ECO:0000256" key="3">
    <source>
        <dbReference type="SAM" id="MobiDB-lite"/>
    </source>
</evidence>
<proteinExistence type="inferred from homology"/>
<evidence type="ECO:0000259" key="5">
    <source>
        <dbReference type="Pfam" id="PF00884"/>
    </source>
</evidence>
<evidence type="ECO:0000256" key="4">
    <source>
        <dbReference type="SAM" id="SignalP"/>
    </source>
</evidence>
<protein>
    <submittedName>
        <fullName evidence="6">Arylsulfatase</fullName>
        <ecNumber evidence="6">3.1.6.1</ecNumber>
    </submittedName>
</protein>
<sequence precursor="true">MLRALLSLTATLLLVQPASSAELKQPNILFIMVDDLGKEWISCYGAEGIKTPAIDKLAATGMKFNNAWCMPQCTPTRVTLLTGQYPFRHGWTNHWDVPRWGAGGHFDPKRNTTYANVLRKAGYKTCAAGKWQIDDFRVELNAMQEAGFDEWCMWTGYEAHNPPSANRYWDAYINIKGKGSQAYTGEFGPDIYCNYLVDFIRRNKDQPMLLYYPMVLTHGPLTTTPDNKDETNKRRLFAGMVRYTDKLVGRLVAALDEAGIRDNTIIVFTTDNGTGGQSNKRMGHIVRGGKAKMTEQNGTAMPFIVNCPGTVPAGVETDALVDFTDILPTFAELGGGKLPTGREVDGTSFAPLILGNTKEGPRKWIMSMGGGPATLRDGRVVPKLAYDDRVIRDKRFKLWIDTNRKPIKLFDLQTDPWEKQNLIDSKEPEASAALERLSAIAASFPAKDGAPVYDKNPPQKWDKKPGSSGKRKRKKKP</sequence>
<dbReference type="Gene3D" id="3.30.1120.10">
    <property type="match status" value="1"/>
</dbReference>
<dbReference type="Gene3D" id="3.40.720.10">
    <property type="entry name" value="Alkaline Phosphatase, subunit A"/>
    <property type="match status" value="1"/>
</dbReference>
<dbReference type="SUPFAM" id="SSF53649">
    <property type="entry name" value="Alkaline phosphatase-like"/>
    <property type="match status" value="1"/>
</dbReference>
<feature type="domain" description="Sulfatase N-terminal" evidence="5">
    <location>
        <begin position="26"/>
        <end position="335"/>
    </location>
</feature>